<sequence length="142" mass="15250">MPASPRKCIDNPQKSWPRRILGLLFQTDSCRCGEGNAGPGKECSCTCNKNHLCATREWMVEQSSAGVPDGLTLNTLPAGGKARIEQLYLPPALKKRLLSMGLTGGTEIAVINKEGGRMIIAVRDSRLGLSPEMAARITCKPA</sequence>
<dbReference type="RefSeq" id="WP_066666845.1">
    <property type="nucleotide sequence ID" value="NZ_LYVF01000062.1"/>
</dbReference>
<evidence type="ECO:0000313" key="4">
    <source>
        <dbReference type="Proteomes" id="UP000078532"/>
    </source>
</evidence>
<dbReference type="Proteomes" id="UP000078532">
    <property type="component" value="Unassembled WGS sequence"/>
</dbReference>
<evidence type="ECO:0000256" key="1">
    <source>
        <dbReference type="ARBA" id="ARBA00023004"/>
    </source>
</evidence>
<name>A0A1B7LHA6_9FIRM</name>
<dbReference type="STRING" id="1838280.A6M21_06180"/>
<feature type="domain" description="Ferrous iron transporter FeoA-like" evidence="2">
    <location>
        <begin position="71"/>
        <end position="141"/>
    </location>
</feature>
<dbReference type="InterPro" id="IPR008988">
    <property type="entry name" value="Transcriptional_repressor_C"/>
</dbReference>
<keyword evidence="1" id="KW-0408">Iron</keyword>
<dbReference type="InterPro" id="IPR038157">
    <property type="entry name" value="FeoA_core_dom"/>
</dbReference>
<gene>
    <name evidence="3" type="ORF">A6M21_06180</name>
</gene>
<protein>
    <recommendedName>
        <fullName evidence="2">Ferrous iron transporter FeoA-like domain-containing protein</fullName>
    </recommendedName>
</protein>
<dbReference type="AlphaFoldDB" id="A0A1B7LHA6"/>
<dbReference type="EMBL" id="LYVF01000062">
    <property type="protein sequence ID" value="OAT85498.1"/>
    <property type="molecule type" value="Genomic_DNA"/>
</dbReference>
<comment type="caution">
    <text evidence="3">The sequence shown here is derived from an EMBL/GenBank/DDBJ whole genome shotgun (WGS) entry which is preliminary data.</text>
</comment>
<keyword evidence="4" id="KW-1185">Reference proteome</keyword>
<dbReference type="GO" id="GO:0046914">
    <property type="term" value="F:transition metal ion binding"/>
    <property type="evidence" value="ECO:0007669"/>
    <property type="project" value="InterPro"/>
</dbReference>
<dbReference type="InterPro" id="IPR007167">
    <property type="entry name" value="Fe-transptr_FeoA-like"/>
</dbReference>
<evidence type="ECO:0000259" key="2">
    <source>
        <dbReference type="SMART" id="SM00899"/>
    </source>
</evidence>
<proteinExistence type="predicted"/>
<dbReference type="SMART" id="SM00899">
    <property type="entry name" value="FeoA"/>
    <property type="match status" value="1"/>
</dbReference>
<dbReference type="SUPFAM" id="SSF50037">
    <property type="entry name" value="C-terminal domain of transcriptional repressors"/>
    <property type="match status" value="1"/>
</dbReference>
<reference evidence="3 4" key="1">
    <citation type="submission" date="2016-04" db="EMBL/GenBank/DDBJ databases">
        <authorList>
            <person name="Evans L.H."/>
            <person name="Alamgir A."/>
            <person name="Owens N."/>
            <person name="Weber N.D."/>
            <person name="Virtaneva K."/>
            <person name="Barbian K."/>
            <person name="Babar A."/>
            <person name="Rosenke K."/>
        </authorList>
    </citation>
    <scope>NUCLEOTIDE SEQUENCE [LARGE SCALE GENOMIC DNA]</scope>
    <source>
        <strain evidence="3 4">LMa1</strain>
    </source>
</reference>
<accession>A0A1B7LHA6</accession>
<evidence type="ECO:0000313" key="3">
    <source>
        <dbReference type="EMBL" id="OAT85498.1"/>
    </source>
</evidence>
<dbReference type="Gene3D" id="2.30.30.90">
    <property type="match status" value="1"/>
</dbReference>
<organism evidence="3 4">
    <name type="scientific">Desulfotomaculum copahuensis</name>
    <dbReference type="NCBI Taxonomy" id="1838280"/>
    <lineage>
        <taxon>Bacteria</taxon>
        <taxon>Bacillati</taxon>
        <taxon>Bacillota</taxon>
        <taxon>Clostridia</taxon>
        <taxon>Eubacteriales</taxon>
        <taxon>Desulfotomaculaceae</taxon>
        <taxon>Desulfotomaculum</taxon>
    </lineage>
</organism>
<dbReference type="Pfam" id="PF04023">
    <property type="entry name" value="FeoA"/>
    <property type="match status" value="1"/>
</dbReference>
<dbReference type="OrthoDB" id="9811076at2"/>